<dbReference type="Pfam" id="PF07707">
    <property type="entry name" value="BACK"/>
    <property type="match status" value="1"/>
</dbReference>
<dbReference type="InterPro" id="IPR011333">
    <property type="entry name" value="SKP1/BTB/POZ_sf"/>
</dbReference>
<evidence type="ECO:0000259" key="3">
    <source>
        <dbReference type="PROSITE" id="PS51886"/>
    </source>
</evidence>
<dbReference type="InterPro" id="IPR000210">
    <property type="entry name" value="BTB/POZ_dom"/>
</dbReference>
<dbReference type="InterPro" id="IPR006571">
    <property type="entry name" value="TLDc_dom"/>
</dbReference>
<dbReference type="OrthoDB" id="298084at2759"/>
<dbReference type="PANTHER" id="PTHR24410">
    <property type="entry name" value="HL07962P-RELATED"/>
    <property type="match status" value="1"/>
</dbReference>
<dbReference type="PROSITE" id="PS51886">
    <property type="entry name" value="TLDC"/>
    <property type="match status" value="1"/>
</dbReference>
<dbReference type="Proteomes" id="UP000789342">
    <property type="component" value="Unassembled WGS sequence"/>
</dbReference>
<dbReference type="PANTHER" id="PTHR24410:SF23">
    <property type="entry name" value="BTB DOMAIN-CONTAINING PROTEIN-RELATED"/>
    <property type="match status" value="1"/>
</dbReference>
<evidence type="ECO:0000313" key="4">
    <source>
        <dbReference type="EMBL" id="CAG8439843.1"/>
    </source>
</evidence>
<dbReference type="SUPFAM" id="SSF54695">
    <property type="entry name" value="POZ domain"/>
    <property type="match status" value="1"/>
</dbReference>
<evidence type="ECO:0000313" key="5">
    <source>
        <dbReference type="Proteomes" id="UP000789342"/>
    </source>
</evidence>
<gene>
    <name evidence="4" type="ORF">AMORRO_LOCUS196</name>
</gene>
<proteinExistence type="predicted"/>
<comment type="caution">
    <text evidence="4">The sequence shown here is derived from an EMBL/GenBank/DDBJ whole genome shotgun (WGS) entry which is preliminary data.</text>
</comment>
<dbReference type="Pfam" id="PF07534">
    <property type="entry name" value="TLD"/>
    <property type="match status" value="1"/>
</dbReference>
<dbReference type="InterPro" id="IPR011705">
    <property type="entry name" value="BACK"/>
</dbReference>
<evidence type="ECO:0000256" key="1">
    <source>
        <dbReference type="SAM" id="MobiDB-lite"/>
    </source>
</evidence>
<dbReference type="SMART" id="SM00225">
    <property type="entry name" value="BTB"/>
    <property type="match status" value="1"/>
</dbReference>
<dbReference type="Gene3D" id="3.30.710.10">
    <property type="entry name" value="Potassium Channel Kv1.1, Chain A"/>
    <property type="match status" value="1"/>
</dbReference>
<feature type="domain" description="BTB" evidence="2">
    <location>
        <begin position="54"/>
        <end position="128"/>
    </location>
</feature>
<reference evidence="4" key="1">
    <citation type="submission" date="2021-06" db="EMBL/GenBank/DDBJ databases">
        <authorList>
            <person name="Kallberg Y."/>
            <person name="Tangrot J."/>
            <person name="Rosling A."/>
        </authorList>
    </citation>
    <scope>NUCLEOTIDE SEQUENCE</scope>
    <source>
        <strain evidence="4">CL551</strain>
    </source>
</reference>
<dbReference type="Gene3D" id="1.25.40.420">
    <property type="match status" value="1"/>
</dbReference>
<evidence type="ECO:0000259" key="2">
    <source>
        <dbReference type="PROSITE" id="PS50097"/>
    </source>
</evidence>
<dbReference type="CDD" id="cd18186">
    <property type="entry name" value="BTB_POZ_ZBTB_KLHL-like"/>
    <property type="match status" value="1"/>
</dbReference>
<dbReference type="EMBL" id="CAJVPV010000043">
    <property type="protein sequence ID" value="CAG8439843.1"/>
    <property type="molecule type" value="Genomic_DNA"/>
</dbReference>
<dbReference type="InterPro" id="IPR051481">
    <property type="entry name" value="BTB-POZ/Galectin-3-binding"/>
</dbReference>
<dbReference type="Pfam" id="PF00651">
    <property type="entry name" value="BTB"/>
    <property type="match status" value="1"/>
</dbReference>
<accession>A0A9N8V710</accession>
<feature type="domain" description="TLDc" evidence="3">
    <location>
        <begin position="329"/>
        <end position="500"/>
    </location>
</feature>
<dbReference type="AlphaFoldDB" id="A0A9N8V710"/>
<sequence length="503" mass="57481">MSSFPSTSSAPVPIISSSQNPTPSLNQSTPATSSEFLNFLSNDLSWLLENTEDCDVILQIGQEPNVRRFYAHIALLRARSSYFRRALSKDWAKCEEDGLILFNKPNIYPEVFEEILKHIYKGTVDFGEQNGSNLLNLLTASDELMLDQFCNYIQTFLIEKKYEWLEENLVDVLRITEKCNNCTALRNHCLELIAEKPASIFRSEGFVSLDKELLLSLLKRDDLEMDEVEIWNHVIKWGIANTIDLSELDKSKWTEENYEALSDTLSQCIPLIRFFDISSSDFYDWVRPYDKILPSELNEDIVRYHFKPGSMPQSIVLPPRDQGMNLDSLIIKPIHARLICGWIDGKDTLGPTYVKATYDFRLLVRGTRDGFDATTFHTKCDRKGATVVVMKLEGSGEILGGYNAAYWRTGAVYIPSDKSFIFSLRDGKNLQEVRLSRVKDSSSAVYGHTSYGPHFGTADLRMYSLFNNSENCSCQQASYYKAITEHVRFAAEEYEVFQVVQKQ</sequence>
<keyword evidence="5" id="KW-1185">Reference proteome</keyword>
<name>A0A9N8V710_9GLOM</name>
<feature type="region of interest" description="Disordered" evidence="1">
    <location>
        <begin position="1"/>
        <end position="29"/>
    </location>
</feature>
<dbReference type="PROSITE" id="PS50097">
    <property type="entry name" value="BTB"/>
    <property type="match status" value="1"/>
</dbReference>
<protein>
    <submittedName>
        <fullName evidence="4">2571_t:CDS:1</fullName>
    </submittedName>
</protein>
<dbReference type="SMART" id="SM00875">
    <property type="entry name" value="BACK"/>
    <property type="match status" value="1"/>
</dbReference>
<organism evidence="4 5">
    <name type="scientific">Acaulospora morrowiae</name>
    <dbReference type="NCBI Taxonomy" id="94023"/>
    <lineage>
        <taxon>Eukaryota</taxon>
        <taxon>Fungi</taxon>
        <taxon>Fungi incertae sedis</taxon>
        <taxon>Mucoromycota</taxon>
        <taxon>Glomeromycotina</taxon>
        <taxon>Glomeromycetes</taxon>
        <taxon>Diversisporales</taxon>
        <taxon>Acaulosporaceae</taxon>
        <taxon>Acaulospora</taxon>
    </lineage>
</organism>